<dbReference type="HOGENOM" id="CLU_2588389_0_0_7"/>
<organism evidence="1 2">
    <name type="scientific">Sulfurimonas autotrophica (strain ATCC BAA-671 / DSM 16294 / JCM 11897 / OK10)</name>
    <dbReference type="NCBI Taxonomy" id="563040"/>
    <lineage>
        <taxon>Bacteria</taxon>
        <taxon>Pseudomonadati</taxon>
        <taxon>Campylobacterota</taxon>
        <taxon>Epsilonproteobacteria</taxon>
        <taxon>Campylobacterales</taxon>
        <taxon>Sulfurimonadaceae</taxon>
        <taxon>Sulfurimonas</taxon>
    </lineage>
</organism>
<gene>
    <name evidence="1" type="ordered locus">Saut_0163</name>
</gene>
<name>E0UTA9_SULAO</name>
<dbReference type="KEGG" id="sua:Saut_0163"/>
<accession>E0UTA9</accession>
<dbReference type="STRING" id="563040.Saut_0163"/>
<sequence length="80" mass="8964">MKNINTYLIYKAYNIAIALDTDNNSLLSYSYQDEEVNISSQGILTTVNAELGAIIESYFKINLSDYGVALYDEVLQLETA</sequence>
<dbReference type="EMBL" id="CP002205">
    <property type="protein sequence ID" value="ADN08212.1"/>
    <property type="molecule type" value="Genomic_DNA"/>
</dbReference>
<evidence type="ECO:0000313" key="1">
    <source>
        <dbReference type="EMBL" id="ADN08212.1"/>
    </source>
</evidence>
<protein>
    <submittedName>
        <fullName evidence="1">Uncharacterized protein</fullName>
    </submittedName>
</protein>
<dbReference type="RefSeq" id="WP_013325968.1">
    <property type="nucleotide sequence ID" value="NC_014506.1"/>
</dbReference>
<evidence type="ECO:0000313" key="2">
    <source>
        <dbReference type="Proteomes" id="UP000007803"/>
    </source>
</evidence>
<reference evidence="2" key="1">
    <citation type="journal article" date="2010" name="Stand. Genomic Sci.">
        <title>Complete genome sequence of Sulfurimonas autotrophica type strain (OK10).</title>
        <authorList>
            <person name="Sikorski J."/>
            <person name="Munk C."/>
            <person name="Lapidus A."/>
            <person name="Djao O."/>
            <person name="Lucas S."/>
            <person name="Glavina Del Rio T."/>
            <person name="Nolan M."/>
            <person name="Tice H."/>
            <person name="Han C."/>
            <person name="Cheng J."/>
            <person name="Tapia R."/>
            <person name="Goodwin L."/>
            <person name="Pitluck S."/>
            <person name="Liolios K."/>
            <person name="Ivanova N."/>
            <person name="Mavromatis K."/>
            <person name="Mikhailova N."/>
            <person name="Pati A."/>
            <person name="Sims D."/>
            <person name="Meincke L."/>
            <person name="Brettin T."/>
            <person name="Detter J."/>
            <person name="Chen A."/>
            <person name="Palaniappan K."/>
            <person name="Land M."/>
            <person name="Hauser L."/>
            <person name="Chang Y."/>
            <person name="Jeffries C."/>
            <person name="Rohde M."/>
            <person name="Lang E."/>
            <person name="Spring S."/>
            <person name="Goker M."/>
            <person name="Woyke T."/>
            <person name="Bristow J."/>
            <person name="Eisen J."/>
            <person name="Markowitz V."/>
            <person name="Hugenholtz P."/>
            <person name="Kyrpides N."/>
            <person name="Klenk H."/>
        </authorList>
    </citation>
    <scope>NUCLEOTIDE SEQUENCE [LARGE SCALE GENOMIC DNA]</scope>
    <source>
        <strain evidence="2">ATCC BAA-671 / DSM 16294 / JCM 11897 / OK10</strain>
    </source>
</reference>
<dbReference type="AlphaFoldDB" id="E0UTA9"/>
<keyword evidence="2" id="KW-1185">Reference proteome</keyword>
<proteinExistence type="predicted"/>
<dbReference type="Proteomes" id="UP000007803">
    <property type="component" value="Chromosome"/>
</dbReference>